<keyword evidence="5" id="KW-0472">Membrane</keyword>
<dbReference type="Gene3D" id="2.40.50.100">
    <property type="match status" value="1"/>
</dbReference>
<evidence type="ECO:0008006" key="8">
    <source>
        <dbReference type="Google" id="ProtNLM"/>
    </source>
</evidence>
<proteinExistence type="inferred from homology"/>
<dbReference type="GO" id="GO:0016020">
    <property type="term" value="C:membrane"/>
    <property type="evidence" value="ECO:0007669"/>
    <property type="project" value="InterPro"/>
</dbReference>
<comment type="similarity">
    <text evidence="2">Belongs to the membrane fusion protein (MFP) (TC 8.A.1) family.</text>
</comment>
<gene>
    <name evidence="6" type="ORF">A2677_01715</name>
</gene>
<dbReference type="GO" id="GO:0030313">
    <property type="term" value="C:cell envelope"/>
    <property type="evidence" value="ECO:0007669"/>
    <property type="project" value="UniProtKB-SubCell"/>
</dbReference>
<dbReference type="PANTHER" id="PTHR32347">
    <property type="entry name" value="EFFLUX SYSTEM COMPONENT YKNX-RELATED"/>
    <property type="match status" value="1"/>
</dbReference>
<dbReference type="EMBL" id="MHKK01000011">
    <property type="protein sequence ID" value="OGY90376.1"/>
    <property type="molecule type" value="Genomic_DNA"/>
</dbReference>
<name>A0A1G2BNN4_9BACT</name>
<dbReference type="Proteomes" id="UP000177817">
    <property type="component" value="Unassembled WGS sequence"/>
</dbReference>
<dbReference type="NCBIfam" id="TIGR01730">
    <property type="entry name" value="RND_mfp"/>
    <property type="match status" value="1"/>
</dbReference>
<evidence type="ECO:0000313" key="6">
    <source>
        <dbReference type="EMBL" id="OGY90376.1"/>
    </source>
</evidence>
<comment type="caution">
    <text evidence="6">The sequence shown here is derived from an EMBL/GenBank/DDBJ whole genome shotgun (WGS) entry which is preliminary data.</text>
</comment>
<dbReference type="AlphaFoldDB" id="A0A1G2BNN4"/>
<keyword evidence="5" id="KW-0812">Transmembrane</keyword>
<feature type="transmembrane region" description="Helical" evidence="5">
    <location>
        <begin position="9"/>
        <end position="26"/>
    </location>
</feature>
<dbReference type="InterPro" id="IPR006143">
    <property type="entry name" value="RND_pump_MFP"/>
</dbReference>
<reference evidence="6 7" key="1">
    <citation type="journal article" date="2016" name="Nat. Commun.">
        <title>Thousands of microbial genomes shed light on interconnected biogeochemical processes in an aquifer system.</title>
        <authorList>
            <person name="Anantharaman K."/>
            <person name="Brown C.T."/>
            <person name="Hug L.A."/>
            <person name="Sharon I."/>
            <person name="Castelle C.J."/>
            <person name="Probst A.J."/>
            <person name="Thomas B.C."/>
            <person name="Singh A."/>
            <person name="Wilkins M.J."/>
            <person name="Karaoz U."/>
            <person name="Brodie E.L."/>
            <person name="Williams K.H."/>
            <person name="Hubbard S.S."/>
            <person name="Banfield J.F."/>
        </authorList>
    </citation>
    <scope>NUCLEOTIDE SEQUENCE [LARGE SCALE GENOMIC DNA]</scope>
</reference>
<organism evidence="6 7">
    <name type="scientific">Candidatus Komeilibacteria bacterium RIFCSPHIGHO2_01_FULL_52_14</name>
    <dbReference type="NCBI Taxonomy" id="1798549"/>
    <lineage>
        <taxon>Bacteria</taxon>
        <taxon>Candidatus Komeiliibacteriota</taxon>
    </lineage>
</organism>
<evidence type="ECO:0000256" key="5">
    <source>
        <dbReference type="SAM" id="Phobius"/>
    </source>
</evidence>
<keyword evidence="3 4" id="KW-0175">Coiled coil</keyword>
<evidence type="ECO:0000256" key="4">
    <source>
        <dbReference type="SAM" id="Coils"/>
    </source>
</evidence>
<feature type="coiled-coil region" evidence="4">
    <location>
        <begin position="106"/>
        <end position="133"/>
    </location>
</feature>
<keyword evidence="5" id="KW-1133">Transmembrane helix</keyword>
<accession>A0A1G2BNN4</accession>
<protein>
    <recommendedName>
        <fullName evidence="8">Membrane fusion protein biotin-lipoyl like domain-containing protein</fullName>
    </recommendedName>
</protein>
<dbReference type="InterPro" id="IPR050465">
    <property type="entry name" value="UPF0194_transport"/>
</dbReference>
<evidence type="ECO:0000256" key="1">
    <source>
        <dbReference type="ARBA" id="ARBA00004196"/>
    </source>
</evidence>
<feature type="non-terminal residue" evidence="6">
    <location>
        <position position="577"/>
    </location>
</feature>
<comment type="subcellular location">
    <subcellularLocation>
        <location evidence="1">Cell envelope</location>
    </subcellularLocation>
</comment>
<evidence type="ECO:0000256" key="2">
    <source>
        <dbReference type="ARBA" id="ARBA00009477"/>
    </source>
</evidence>
<dbReference type="Gene3D" id="2.40.30.170">
    <property type="match status" value="2"/>
</dbReference>
<evidence type="ECO:0000256" key="3">
    <source>
        <dbReference type="ARBA" id="ARBA00023054"/>
    </source>
</evidence>
<dbReference type="PANTHER" id="PTHR32347:SF23">
    <property type="entry name" value="BLL5650 PROTEIN"/>
    <property type="match status" value="1"/>
</dbReference>
<dbReference type="Gene3D" id="2.40.420.20">
    <property type="match status" value="1"/>
</dbReference>
<dbReference type="GO" id="GO:0022857">
    <property type="term" value="F:transmembrane transporter activity"/>
    <property type="evidence" value="ECO:0007669"/>
    <property type="project" value="InterPro"/>
</dbReference>
<dbReference type="Gene3D" id="1.10.287.470">
    <property type="entry name" value="Helix hairpin bin"/>
    <property type="match status" value="1"/>
</dbReference>
<sequence length="577" mass="60499">MFKILKRPLFIIPAVLIIGGTGLWFVRSNKPVQYETVTANRRDLVQEVSVTGHVEPTESVDLAFERSGKIASVPVAVGAVVTVGQVLAGLDTSQIVAQLAQSVAALESSRAQLAQYQAAADAQSAKLAELKRGTRPEELAIAQADVTSAQSVLADAQDSLTKVQQKADVDLNNLYSGVSDVLNDAYAKSQDAVTKQTDPMFESDSSASPVLSFTTSNTQARYDAENGRASATTQLAQFLQETQASTASTAQLDAAMHSVANHLNFFLSFLTSVSNALNAATSLSSTDLATYKANINTARTNVTSALTSINTRIQTIDSQRAINDSATTAAQASISSAEHTLASAQAQLALKQAGSTSEQIAAQQAAFSQAQASVASQRAQIKQAEAGVQTIQTQLNSSFIKAPFPGLVTKQDAKIGQIVAQNAPLVSLISASAFKITANIAEADIAKIKVGNHGKVTLDAYGSDVLFQASVTAIDPAETVIDGVPTYTTTFLFDVNDERIKSGMTANIDIETDRRTGVIAVPQRAVQRDDGTGTVRLFKNGAAVPAQVTVGLKGSDGFIEIVNGISEGDAVITAESK</sequence>
<evidence type="ECO:0000313" key="7">
    <source>
        <dbReference type="Proteomes" id="UP000177817"/>
    </source>
</evidence>
<dbReference type="SUPFAM" id="SSF111369">
    <property type="entry name" value="HlyD-like secretion proteins"/>
    <property type="match status" value="2"/>
</dbReference>